<evidence type="ECO:0000256" key="1">
    <source>
        <dbReference type="ARBA" id="ARBA00004123"/>
    </source>
</evidence>
<evidence type="ECO:0000259" key="9">
    <source>
        <dbReference type="Pfam" id="PF07962"/>
    </source>
</evidence>
<sequence length="275" mass="31098">MAPANQTIRDVPSEDDLDAILNDTPDHDIFDTSNIKPQIQPPQESRPQPASADLGIDEEIKVVKKRRPIPKLDEERLLSDAGIPRLQRISKERLRFKGKGHEYGDIARMLNMYQLWLDDLYPRAKFADALTMIEALGHRKRIQISRKAWIDEGKPRPPVDSEDEDEGPGVRAVPAETTQLHPEWMEGIRLEDGNESVTEAQHIGEERTMAQTQSPSRTPHGADHPDDDELDALLAESETIDRSSATTRVRQDTAMHVDDPFADDMEAMAEMGELW</sequence>
<dbReference type="Pfam" id="PF07962">
    <property type="entry name" value="Swi3"/>
    <property type="match status" value="1"/>
</dbReference>
<dbReference type="PANTHER" id="PTHR13220">
    <property type="entry name" value="TIMELESS INTERACTING-RELATED"/>
    <property type="match status" value="1"/>
</dbReference>
<evidence type="ECO:0000256" key="2">
    <source>
        <dbReference type="ARBA" id="ARBA00006075"/>
    </source>
</evidence>
<evidence type="ECO:0000256" key="5">
    <source>
        <dbReference type="ARBA" id="ARBA00023242"/>
    </source>
</evidence>
<keyword evidence="6 7" id="KW-0131">Cell cycle</keyword>
<gene>
    <name evidence="10" type="ORF">EI97DRAFT_429919</name>
</gene>
<dbReference type="PANTHER" id="PTHR13220:SF11">
    <property type="entry name" value="TIMELESS-INTERACTING PROTEIN"/>
    <property type="match status" value="1"/>
</dbReference>
<dbReference type="GO" id="GO:0031298">
    <property type="term" value="C:replication fork protection complex"/>
    <property type="evidence" value="ECO:0007669"/>
    <property type="project" value="TreeGrafter"/>
</dbReference>
<dbReference type="InterPro" id="IPR012923">
    <property type="entry name" value="Csm3"/>
</dbReference>
<evidence type="ECO:0000313" key="10">
    <source>
        <dbReference type="EMBL" id="KAF2280160.1"/>
    </source>
</evidence>
<protein>
    <recommendedName>
        <fullName evidence="7">Chromosome segregation in meiosis protein</fullName>
    </recommendedName>
</protein>
<dbReference type="GO" id="GO:0003677">
    <property type="term" value="F:DNA binding"/>
    <property type="evidence" value="ECO:0007669"/>
    <property type="project" value="TreeGrafter"/>
</dbReference>
<feature type="region of interest" description="Disordered" evidence="8">
    <location>
        <begin position="149"/>
        <end position="170"/>
    </location>
</feature>
<reference evidence="10" key="1">
    <citation type="journal article" date="2020" name="Stud. Mycol.">
        <title>101 Dothideomycetes genomes: a test case for predicting lifestyles and emergence of pathogens.</title>
        <authorList>
            <person name="Haridas S."/>
            <person name="Albert R."/>
            <person name="Binder M."/>
            <person name="Bloem J."/>
            <person name="Labutti K."/>
            <person name="Salamov A."/>
            <person name="Andreopoulos B."/>
            <person name="Baker S."/>
            <person name="Barry K."/>
            <person name="Bills G."/>
            <person name="Bluhm B."/>
            <person name="Cannon C."/>
            <person name="Castanera R."/>
            <person name="Culley D."/>
            <person name="Daum C."/>
            <person name="Ezra D."/>
            <person name="Gonzalez J."/>
            <person name="Henrissat B."/>
            <person name="Kuo A."/>
            <person name="Liang C."/>
            <person name="Lipzen A."/>
            <person name="Lutzoni F."/>
            <person name="Magnuson J."/>
            <person name="Mondo S."/>
            <person name="Nolan M."/>
            <person name="Ohm R."/>
            <person name="Pangilinan J."/>
            <person name="Park H.-J."/>
            <person name="Ramirez L."/>
            <person name="Alfaro M."/>
            <person name="Sun H."/>
            <person name="Tritt A."/>
            <person name="Yoshinaga Y."/>
            <person name="Zwiers L.-H."/>
            <person name="Turgeon B."/>
            <person name="Goodwin S."/>
            <person name="Spatafora J."/>
            <person name="Crous P."/>
            <person name="Grigoriev I."/>
        </authorList>
    </citation>
    <scope>NUCLEOTIDE SEQUENCE</scope>
    <source>
        <strain evidence="10">CBS 379.55</strain>
    </source>
</reference>
<dbReference type="OrthoDB" id="437078at2759"/>
<dbReference type="GO" id="GO:0031297">
    <property type="term" value="P:replication fork processing"/>
    <property type="evidence" value="ECO:0007669"/>
    <property type="project" value="UniProtKB-UniRule"/>
</dbReference>
<evidence type="ECO:0000313" key="11">
    <source>
        <dbReference type="Proteomes" id="UP000800097"/>
    </source>
</evidence>
<keyword evidence="4" id="KW-0236">DNA replication inhibitor</keyword>
<evidence type="ECO:0000256" key="4">
    <source>
        <dbReference type="ARBA" id="ARBA00022880"/>
    </source>
</evidence>
<dbReference type="InterPro" id="IPR040038">
    <property type="entry name" value="TIPIN/Csm3/Swi3"/>
</dbReference>
<comment type="subcellular location">
    <subcellularLocation>
        <location evidence="1 7">Nucleus</location>
    </subcellularLocation>
</comment>
<keyword evidence="11" id="KW-1185">Reference proteome</keyword>
<evidence type="ECO:0000256" key="3">
    <source>
        <dbReference type="ARBA" id="ARBA00022763"/>
    </source>
</evidence>
<keyword evidence="5 7" id="KW-0539">Nucleus</keyword>
<feature type="compositionally biased region" description="Basic and acidic residues" evidence="8">
    <location>
        <begin position="149"/>
        <end position="159"/>
    </location>
</feature>
<feature type="region of interest" description="Disordered" evidence="8">
    <location>
        <begin position="204"/>
        <end position="261"/>
    </location>
</feature>
<dbReference type="GeneID" id="54550730"/>
<comment type="function">
    <text evidence="7">Plays an important role in the control of DNA replication and the maintenance of replication fork stability.</text>
</comment>
<dbReference type="RefSeq" id="XP_033657698.1">
    <property type="nucleotide sequence ID" value="XM_033797555.1"/>
</dbReference>
<feature type="region of interest" description="Disordered" evidence="8">
    <location>
        <begin position="1"/>
        <end position="57"/>
    </location>
</feature>
<name>A0A6A6JU61_WESOR</name>
<feature type="compositionally biased region" description="Basic and acidic residues" evidence="8">
    <location>
        <begin position="249"/>
        <end position="259"/>
    </location>
</feature>
<feature type="domain" description="Chromosome segregation in meiosis protein 3" evidence="9">
    <location>
        <begin position="71"/>
        <end position="153"/>
    </location>
</feature>
<dbReference type="Proteomes" id="UP000800097">
    <property type="component" value="Unassembled WGS sequence"/>
</dbReference>
<dbReference type="GO" id="GO:0006974">
    <property type="term" value="P:DNA damage response"/>
    <property type="evidence" value="ECO:0007669"/>
    <property type="project" value="UniProtKB-KW"/>
</dbReference>
<dbReference type="EMBL" id="ML986485">
    <property type="protein sequence ID" value="KAF2280160.1"/>
    <property type="molecule type" value="Genomic_DNA"/>
</dbReference>
<dbReference type="AlphaFoldDB" id="A0A6A6JU61"/>
<evidence type="ECO:0000256" key="8">
    <source>
        <dbReference type="SAM" id="MobiDB-lite"/>
    </source>
</evidence>
<accession>A0A6A6JU61</accession>
<dbReference type="GO" id="GO:0043111">
    <property type="term" value="P:replication fork arrest"/>
    <property type="evidence" value="ECO:0007669"/>
    <property type="project" value="TreeGrafter"/>
</dbReference>
<proteinExistence type="inferred from homology"/>
<evidence type="ECO:0000256" key="6">
    <source>
        <dbReference type="ARBA" id="ARBA00023306"/>
    </source>
</evidence>
<evidence type="ECO:0000256" key="7">
    <source>
        <dbReference type="RuleBase" id="RU366049"/>
    </source>
</evidence>
<feature type="compositionally biased region" description="Polar residues" evidence="8">
    <location>
        <begin position="31"/>
        <end position="48"/>
    </location>
</feature>
<comment type="similarity">
    <text evidence="2 7">Belongs to the CSM3 family.</text>
</comment>
<dbReference type="GO" id="GO:0000076">
    <property type="term" value="P:DNA replication checkpoint signaling"/>
    <property type="evidence" value="ECO:0007669"/>
    <property type="project" value="UniProtKB-UniRule"/>
</dbReference>
<keyword evidence="3 7" id="KW-0227">DNA damage</keyword>
<organism evidence="10 11">
    <name type="scientific">Westerdykella ornata</name>
    <dbReference type="NCBI Taxonomy" id="318751"/>
    <lineage>
        <taxon>Eukaryota</taxon>
        <taxon>Fungi</taxon>
        <taxon>Dikarya</taxon>
        <taxon>Ascomycota</taxon>
        <taxon>Pezizomycotina</taxon>
        <taxon>Dothideomycetes</taxon>
        <taxon>Pleosporomycetidae</taxon>
        <taxon>Pleosporales</taxon>
        <taxon>Sporormiaceae</taxon>
        <taxon>Westerdykella</taxon>
    </lineage>
</organism>